<feature type="transmembrane region" description="Helical" evidence="1">
    <location>
        <begin position="36"/>
        <end position="62"/>
    </location>
</feature>
<evidence type="ECO:0000313" key="3">
    <source>
        <dbReference type="Proteomes" id="UP000316304"/>
    </source>
</evidence>
<reference evidence="2 3" key="1">
    <citation type="submission" date="2019-02" db="EMBL/GenBank/DDBJ databases">
        <title>Deep-cultivation of Planctomycetes and their phenomic and genomic characterization uncovers novel biology.</title>
        <authorList>
            <person name="Wiegand S."/>
            <person name="Jogler M."/>
            <person name="Boedeker C."/>
            <person name="Pinto D."/>
            <person name="Vollmers J."/>
            <person name="Rivas-Marin E."/>
            <person name="Kohn T."/>
            <person name="Peeters S.H."/>
            <person name="Heuer A."/>
            <person name="Rast P."/>
            <person name="Oberbeckmann S."/>
            <person name="Bunk B."/>
            <person name="Jeske O."/>
            <person name="Meyerdierks A."/>
            <person name="Storesund J.E."/>
            <person name="Kallscheuer N."/>
            <person name="Luecker S."/>
            <person name="Lage O.M."/>
            <person name="Pohl T."/>
            <person name="Merkel B.J."/>
            <person name="Hornburger P."/>
            <person name="Mueller R.-W."/>
            <person name="Bruemmer F."/>
            <person name="Labrenz M."/>
            <person name="Spormann A.M."/>
            <person name="Op Den Camp H."/>
            <person name="Overmann J."/>
            <person name="Amann R."/>
            <person name="Jetten M.S.M."/>
            <person name="Mascher T."/>
            <person name="Medema M.H."/>
            <person name="Devos D.P."/>
            <person name="Kaster A.-K."/>
            <person name="Ovreas L."/>
            <person name="Rohde M."/>
            <person name="Galperin M.Y."/>
            <person name="Jogler C."/>
        </authorList>
    </citation>
    <scope>NUCLEOTIDE SEQUENCE [LARGE SCALE GENOMIC DNA]</scope>
    <source>
        <strain evidence="2 3">Pla52o</strain>
    </source>
</reference>
<organism evidence="2 3">
    <name type="scientific">Novipirellula galeiformis</name>
    <dbReference type="NCBI Taxonomy" id="2528004"/>
    <lineage>
        <taxon>Bacteria</taxon>
        <taxon>Pseudomonadati</taxon>
        <taxon>Planctomycetota</taxon>
        <taxon>Planctomycetia</taxon>
        <taxon>Pirellulales</taxon>
        <taxon>Pirellulaceae</taxon>
        <taxon>Novipirellula</taxon>
    </lineage>
</organism>
<evidence type="ECO:0008006" key="4">
    <source>
        <dbReference type="Google" id="ProtNLM"/>
    </source>
</evidence>
<dbReference type="EMBL" id="SJPT01000006">
    <property type="protein sequence ID" value="TWU21609.1"/>
    <property type="molecule type" value="Genomic_DNA"/>
</dbReference>
<protein>
    <recommendedName>
        <fullName evidence="4">Pectic acid lyase</fullName>
    </recommendedName>
</protein>
<dbReference type="Proteomes" id="UP000316304">
    <property type="component" value="Unassembled WGS sequence"/>
</dbReference>
<dbReference type="InterPro" id="IPR008930">
    <property type="entry name" value="Terpenoid_cyclase/PrenylTrfase"/>
</dbReference>
<dbReference type="AlphaFoldDB" id="A0A5C6CFX7"/>
<evidence type="ECO:0000313" key="2">
    <source>
        <dbReference type="EMBL" id="TWU21609.1"/>
    </source>
</evidence>
<dbReference type="OrthoDB" id="238862at2"/>
<comment type="caution">
    <text evidence="2">The sequence shown here is derived from an EMBL/GenBank/DDBJ whole genome shotgun (WGS) entry which is preliminary data.</text>
</comment>
<dbReference type="CDD" id="cd00688">
    <property type="entry name" value="ISOPREN_C2_like"/>
    <property type="match status" value="1"/>
</dbReference>
<gene>
    <name evidence="2" type="ORF">Pla52o_37960</name>
</gene>
<accession>A0A5C6CFX7</accession>
<keyword evidence="1" id="KW-0812">Transmembrane</keyword>
<evidence type="ECO:0000256" key="1">
    <source>
        <dbReference type="SAM" id="Phobius"/>
    </source>
</evidence>
<dbReference type="SUPFAM" id="SSF48239">
    <property type="entry name" value="Terpenoid cyclases/Protein prenyltransferases"/>
    <property type="match status" value="1"/>
</dbReference>
<keyword evidence="3" id="KW-1185">Reference proteome</keyword>
<keyword evidence="1" id="KW-0472">Membrane</keyword>
<dbReference type="RefSeq" id="WP_146595911.1">
    <property type="nucleotide sequence ID" value="NZ_SJPT01000006.1"/>
</dbReference>
<sequence length="524" mass="56741">MASVNDPNQQPIQAEFIPTPVVDDEASQEISPGRRFLFFSAMPAWAVSTFVHVIILLVLGLVSIADPVKIVNVLSASSMSEEGPEMEEFAIEQIDPGDVAEMEEVTETTVDTSEQIEMPEPTTAVETIEIAEVAIDMGDMVSDMAPSATSLQTLSSVSGAPMSSRSTEMKKKLLRDYGGTASSEAAVTEALKWFSRHQFPNGGWSFQHNVACNNRCGEPGEPRRSGAVNAATAMALLPFMGAGQTHKSGDFRENVYRGLKFLIANGKLGKKNGMPVLDLTESAGNGMYSHGLAAIALCEAYAMTGDPELAMPAQAAINFIVYAQCRDGGWRYQPQQADGGDTSVVGWQVMALKSAHMGHLMVPPTAVQGSILFLDKVQSNNGASYGYDRPSTSVRPACTAVGVLCRMYTGWAKTDPRTIAGVKQIAKIGFRKDQIYYDYYAAQVLRQFGGADWEKFNNEMRDWLVETQSQSDGAKGSWHFPGGGHGPKDGGRLAATSFATMMLEVYYRHMPLYADNAADDDFPL</sequence>
<dbReference type="Gene3D" id="1.50.10.20">
    <property type="match status" value="2"/>
</dbReference>
<name>A0A5C6CFX7_9BACT</name>
<keyword evidence="1" id="KW-1133">Transmembrane helix</keyword>
<proteinExistence type="predicted"/>